<keyword evidence="4 6" id="KW-1133">Transmembrane helix</keyword>
<dbReference type="RefSeq" id="WP_182091627.1">
    <property type="nucleotide sequence ID" value="NZ_CP059540.1"/>
</dbReference>
<dbReference type="PANTHER" id="PTHR45138">
    <property type="entry name" value="REGULATORY COMPONENTS OF SENSORY TRANSDUCTION SYSTEM"/>
    <property type="match status" value="1"/>
</dbReference>
<protein>
    <submittedName>
        <fullName evidence="8">Diguanylate cyclase</fullName>
    </submittedName>
</protein>
<dbReference type="GO" id="GO:0000155">
    <property type="term" value="F:phosphorelay sensor kinase activity"/>
    <property type="evidence" value="ECO:0007669"/>
    <property type="project" value="InterPro"/>
</dbReference>
<dbReference type="Proteomes" id="UP000514716">
    <property type="component" value="Chromosome"/>
</dbReference>
<dbReference type="Gene3D" id="3.30.70.270">
    <property type="match status" value="1"/>
</dbReference>
<sequence>MERYFFYFLENMALIIAMMYIGLKAREYLAPKLAESRVAPLFTGLLTGFLAFAIMYNPLLQEGMRIDLREAPLFFIAFVGGWLPGTIAMIIPVIYRIIMEGPMVWHGILLVILLPVVIGSLFHGWKNPRQAYALVNIKRMMMGFTVFEVIKSVGMVLSTPASIEMAVIMAVMASIGVMAMGLILNDTHRNIIRSKALEHDSTHDSLTGLPNLRFFHEQVRELKYRGVPMAIVMMDVDHFKNYNDTHGHPAGDVVLQSIGRLMKEEMRSGDVIARYGGEEFILCFTEVSTERQVFEQADALRARIEDYAFYGGEQQPGGRITVSLGAAISSTEQPVDELIEKADRALYHSKDSGRNQVTVVKVKANIEPASEYQVNT</sequence>
<dbReference type="Pfam" id="PF07694">
    <property type="entry name" value="5TM-5TMR_LYT"/>
    <property type="match status" value="1"/>
</dbReference>
<dbReference type="NCBIfam" id="TIGR00254">
    <property type="entry name" value="GGDEF"/>
    <property type="match status" value="1"/>
</dbReference>
<dbReference type="GO" id="GO:0052621">
    <property type="term" value="F:diguanylate cyclase activity"/>
    <property type="evidence" value="ECO:0007669"/>
    <property type="project" value="TreeGrafter"/>
</dbReference>
<evidence type="ECO:0000256" key="3">
    <source>
        <dbReference type="ARBA" id="ARBA00022692"/>
    </source>
</evidence>
<keyword evidence="9" id="KW-1185">Reference proteome</keyword>
<feature type="transmembrane region" description="Helical" evidence="6">
    <location>
        <begin position="5"/>
        <end position="23"/>
    </location>
</feature>
<evidence type="ECO:0000259" key="7">
    <source>
        <dbReference type="PROSITE" id="PS50887"/>
    </source>
</evidence>
<dbReference type="InterPro" id="IPR029787">
    <property type="entry name" value="Nucleotide_cyclase"/>
</dbReference>
<evidence type="ECO:0000256" key="4">
    <source>
        <dbReference type="ARBA" id="ARBA00022989"/>
    </source>
</evidence>
<dbReference type="Pfam" id="PF00990">
    <property type="entry name" value="GGDEF"/>
    <property type="match status" value="1"/>
</dbReference>
<reference evidence="8 9" key="1">
    <citation type="submission" date="2020-07" db="EMBL/GenBank/DDBJ databases">
        <title>Screening of a cold-adapted Planococcus bacterium producing protease in traditional shrimp paste and protease identification by genome sequencing.</title>
        <authorList>
            <person name="Gao R."/>
            <person name="Leng W."/>
            <person name="Chu Q."/>
            <person name="Wu X."/>
            <person name="Liu H."/>
            <person name="Li X."/>
        </authorList>
    </citation>
    <scope>NUCLEOTIDE SEQUENCE [LARGE SCALE GENOMIC DNA]</scope>
    <source>
        <strain evidence="8 9">XJ11</strain>
    </source>
</reference>
<feature type="transmembrane region" description="Helical" evidence="6">
    <location>
        <begin position="137"/>
        <end position="157"/>
    </location>
</feature>
<proteinExistence type="predicted"/>
<gene>
    <name evidence="8" type="ORF">H1Q58_11940</name>
</gene>
<name>A0A7D7MA96_PLAMR</name>
<evidence type="ECO:0000313" key="9">
    <source>
        <dbReference type="Proteomes" id="UP000514716"/>
    </source>
</evidence>
<feature type="transmembrane region" description="Helical" evidence="6">
    <location>
        <begin position="163"/>
        <end position="184"/>
    </location>
</feature>
<dbReference type="KEGG" id="pdec:H1Q58_11940"/>
<accession>A0A7D7MA96</accession>
<keyword evidence="3 6" id="KW-0812">Transmembrane</keyword>
<evidence type="ECO:0000256" key="1">
    <source>
        <dbReference type="ARBA" id="ARBA00004651"/>
    </source>
</evidence>
<dbReference type="PANTHER" id="PTHR45138:SF9">
    <property type="entry name" value="DIGUANYLATE CYCLASE DGCM-RELATED"/>
    <property type="match status" value="1"/>
</dbReference>
<dbReference type="FunFam" id="3.30.70.270:FF:000001">
    <property type="entry name" value="Diguanylate cyclase domain protein"/>
    <property type="match status" value="1"/>
</dbReference>
<dbReference type="InterPro" id="IPR011620">
    <property type="entry name" value="Sig_transdc_His_kinase_LytS_TM"/>
</dbReference>
<dbReference type="EMBL" id="CP059540">
    <property type="protein sequence ID" value="QMT16675.1"/>
    <property type="molecule type" value="Genomic_DNA"/>
</dbReference>
<feature type="transmembrane region" description="Helical" evidence="6">
    <location>
        <begin position="71"/>
        <end position="98"/>
    </location>
</feature>
<dbReference type="CDD" id="cd01949">
    <property type="entry name" value="GGDEF"/>
    <property type="match status" value="1"/>
</dbReference>
<dbReference type="InterPro" id="IPR043128">
    <property type="entry name" value="Rev_trsase/Diguanyl_cyclase"/>
</dbReference>
<evidence type="ECO:0000313" key="8">
    <source>
        <dbReference type="EMBL" id="QMT16675.1"/>
    </source>
</evidence>
<dbReference type="GO" id="GO:0043709">
    <property type="term" value="P:cell adhesion involved in single-species biofilm formation"/>
    <property type="evidence" value="ECO:0007669"/>
    <property type="project" value="TreeGrafter"/>
</dbReference>
<dbReference type="InterPro" id="IPR000160">
    <property type="entry name" value="GGDEF_dom"/>
</dbReference>
<feature type="domain" description="GGDEF" evidence="7">
    <location>
        <begin position="227"/>
        <end position="362"/>
    </location>
</feature>
<evidence type="ECO:0000256" key="6">
    <source>
        <dbReference type="SAM" id="Phobius"/>
    </source>
</evidence>
<feature type="transmembrane region" description="Helical" evidence="6">
    <location>
        <begin position="38"/>
        <end position="59"/>
    </location>
</feature>
<dbReference type="AlphaFoldDB" id="A0A7D7MA96"/>
<organism evidence="8 9">
    <name type="scientific">Planococcus maritimus</name>
    <dbReference type="NCBI Taxonomy" id="192421"/>
    <lineage>
        <taxon>Bacteria</taxon>
        <taxon>Bacillati</taxon>
        <taxon>Bacillota</taxon>
        <taxon>Bacilli</taxon>
        <taxon>Bacillales</taxon>
        <taxon>Caryophanaceae</taxon>
        <taxon>Planococcus</taxon>
    </lineage>
</organism>
<dbReference type="SMART" id="SM00267">
    <property type="entry name" value="GGDEF"/>
    <property type="match status" value="1"/>
</dbReference>
<evidence type="ECO:0000256" key="2">
    <source>
        <dbReference type="ARBA" id="ARBA00022475"/>
    </source>
</evidence>
<keyword evidence="5 6" id="KW-0472">Membrane</keyword>
<dbReference type="InterPro" id="IPR050469">
    <property type="entry name" value="Diguanylate_Cyclase"/>
</dbReference>
<dbReference type="GO" id="GO:0005886">
    <property type="term" value="C:plasma membrane"/>
    <property type="evidence" value="ECO:0007669"/>
    <property type="project" value="UniProtKB-SubCell"/>
</dbReference>
<keyword evidence="2" id="KW-1003">Cell membrane</keyword>
<comment type="subcellular location">
    <subcellularLocation>
        <location evidence="1">Cell membrane</location>
        <topology evidence="1">Multi-pass membrane protein</topology>
    </subcellularLocation>
</comment>
<dbReference type="GO" id="GO:0071555">
    <property type="term" value="P:cell wall organization"/>
    <property type="evidence" value="ECO:0007669"/>
    <property type="project" value="InterPro"/>
</dbReference>
<feature type="transmembrane region" description="Helical" evidence="6">
    <location>
        <begin position="104"/>
        <end position="125"/>
    </location>
</feature>
<evidence type="ECO:0000256" key="5">
    <source>
        <dbReference type="ARBA" id="ARBA00023136"/>
    </source>
</evidence>
<dbReference type="PROSITE" id="PS50887">
    <property type="entry name" value="GGDEF"/>
    <property type="match status" value="1"/>
</dbReference>
<dbReference type="GO" id="GO:1902201">
    <property type="term" value="P:negative regulation of bacterial-type flagellum-dependent cell motility"/>
    <property type="evidence" value="ECO:0007669"/>
    <property type="project" value="TreeGrafter"/>
</dbReference>
<dbReference type="SUPFAM" id="SSF55073">
    <property type="entry name" value="Nucleotide cyclase"/>
    <property type="match status" value="1"/>
</dbReference>